<dbReference type="PROSITE" id="PS51257">
    <property type="entry name" value="PROKAR_LIPOPROTEIN"/>
    <property type="match status" value="1"/>
</dbReference>
<evidence type="ECO:0000313" key="6">
    <source>
        <dbReference type="EMBL" id="KAI3947000.1"/>
    </source>
</evidence>
<keyword evidence="2" id="KW-0929">Antimicrobial</keyword>
<evidence type="ECO:0000256" key="1">
    <source>
        <dbReference type="ARBA" id="ARBA00006722"/>
    </source>
</evidence>
<dbReference type="GO" id="GO:0031640">
    <property type="term" value="P:killing of cells of another organism"/>
    <property type="evidence" value="ECO:0007669"/>
    <property type="project" value="UniProtKB-KW"/>
</dbReference>
<gene>
    <name evidence="6" type="ORF">MKW98_003563</name>
</gene>
<organism evidence="6 7">
    <name type="scientific">Papaver atlanticum</name>
    <dbReference type="NCBI Taxonomy" id="357466"/>
    <lineage>
        <taxon>Eukaryota</taxon>
        <taxon>Viridiplantae</taxon>
        <taxon>Streptophyta</taxon>
        <taxon>Embryophyta</taxon>
        <taxon>Tracheophyta</taxon>
        <taxon>Spermatophyta</taxon>
        <taxon>Magnoliopsida</taxon>
        <taxon>Ranunculales</taxon>
        <taxon>Papaveraceae</taxon>
        <taxon>Papaveroideae</taxon>
        <taxon>Papaver</taxon>
    </lineage>
</organism>
<name>A0AAD4TBQ8_9MAGN</name>
<comment type="similarity">
    <text evidence="1">Belongs to the DEFL family.</text>
</comment>
<evidence type="ECO:0008006" key="8">
    <source>
        <dbReference type="Google" id="ProtNLM"/>
    </source>
</evidence>
<evidence type="ECO:0000256" key="3">
    <source>
        <dbReference type="ARBA" id="ARBA00022577"/>
    </source>
</evidence>
<keyword evidence="5" id="KW-0732">Signal</keyword>
<keyword evidence="3" id="KW-0295">Fungicide</keyword>
<evidence type="ECO:0000256" key="5">
    <source>
        <dbReference type="SAM" id="SignalP"/>
    </source>
</evidence>
<evidence type="ECO:0000256" key="2">
    <source>
        <dbReference type="ARBA" id="ARBA00022529"/>
    </source>
</evidence>
<comment type="caution">
    <text evidence="6">The sequence shown here is derived from an EMBL/GenBank/DDBJ whole genome shotgun (WGS) entry which is preliminary data.</text>
</comment>
<feature type="signal peptide" evidence="5">
    <location>
        <begin position="1"/>
        <end position="25"/>
    </location>
</feature>
<evidence type="ECO:0000313" key="7">
    <source>
        <dbReference type="Proteomes" id="UP001202328"/>
    </source>
</evidence>
<dbReference type="InterPro" id="IPR010851">
    <property type="entry name" value="DEFL"/>
</dbReference>
<dbReference type="AlphaFoldDB" id="A0AAD4TBQ8"/>
<dbReference type="Pfam" id="PF07333">
    <property type="entry name" value="SLR1-BP"/>
    <property type="match status" value="1"/>
</dbReference>
<accession>A0AAD4TBQ8</accession>
<sequence length="70" mass="7616">MTKFCSHCVVLLLLLISFSVDNVTCTIAVQGCITNQDCAARCLTSFAGGRGYCFKPPIAPFVECRCDYPC</sequence>
<protein>
    <recommendedName>
        <fullName evidence="8">Defensin-like protein</fullName>
    </recommendedName>
</protein>
<dbReference type="GO" id="GO:0050832">
    <property type="term" value="P:defense response to fungus"/>
    <property type="evidence" value="ECO:0007669"/>
    <property type="project" value="UniProtKB-KW"/>
</dbReference>
<keyword evidence="7" id="KW-1185">Reference proteome</keyword>
<feature type="chain" id="PRO_5042226147" description="Defensin-like protein" evidence="5">
    <location>
        <begin position="26"/>
        <end position="70"/>
    </location>
</feature>
<dbReference type="Proteomes" id="UP001202328">
    <property type="component" value="Unassembled WGS sequence"/>
</dbReference>
<dbReference type="EMBL" id="JAJJMB010003633">
    <property type="protein sequence ID" value="KAI3947000.1"/>
    <property type="molecule type" value="Genomic_DNA"/>
</dbReference>
<reference evidence="6" key="1">
    <citation type="submission" date="2022-04" db="EMBL/GenBank/DDBJ databases">
        <title>A functionally conserved STORR gene fusion in Papaver species that diverged 16.8 million years ago.</title>
        <authorList>
            <person name="Catania T."/>
        </authorList>
    </citation>
    <scope>NUCLEOTIDE SEQUENCE</scope>
    <source>
        <strain evidence="6">S-188037</strain>
    </source>
</reference>
<evidence type="ECO:0000256" key="4">
    <source>
        <dbReference type="ARBA" id="ARBA00022821"/>
    </source>
</evidence>
<proteinExistence type="inferred from homology"/>
<keyword evidence="4" id="KW-0611">Plant defense</keyword>